<sequence length="607" mass="69069">SRCGDKVSIFVAKSDHPLSQALSLHPSAVNVKEDACLHFVIADNGEVTLPHYWDVEASRNVVVVNLSPKSPYTSVGSEIIVQAHFAIGEFRPRIDFALFTNVSQFNQSAWQDRPQILPLMRKEMWYSISPLSPLKYSTLNEMTTSILEQELRDVTFCVLQSSWNFQYELLSSLRAGCIPVVRSLSQTLPFEDTLDWNRVAFTFSKGRSIESIVEMLETMEKEEILEMRRMGRIFANRLEHANALADTLIAGFARRLKLSLHHFTMVSIREKTTILFFFHFKDTQTTDIPANTSVALKRIASRTKSTPALRMVPTVVYDTPMLPNGAHYYNGTKETMESAIGSKSASSFSKAIGLARDVEQFTVVILTFNRDASLVTVLKLLNGCPYLNKVIIVWNNPDRKPEDIWPTIHVPIEFIFPKKNSLLNRFLPYDAIETEAIVSLDDDQNFSHSELVFAFRVWREHRDQLVGFPERYTYMKSGIGKYGLGSVCEYSLILTGFAFMHKEFLYEFTHNQHPFILEHIEKNRNCEDIAMNFLVAHLSRKPPLRVIKKTATINRQGMRTGGLSAKPSHYSARSNCVQIFSEIYGYNPLLQSQHQAVPARSGCMNGL</sequence>
<keyword evidence="6" id="KW-1133">Transmembrane helix</keyword>
<evidence type="ECO:0008006" key="13">
    <source>
        <dbReference type="Google" id="ProtNLM"/>
    </source>
</evidence>
<dbReference type="SUPFAM" id="SSF53448">
    <property type="entry name" value="Nucleotide-diphospho-sugar transferases"/>
    <property type="match status" value="1"/>
</dbReference>
<evidence type="ECO:0000259" key="10">
    <source>
        <dbReference type="Pfam" id="PF09258"/>
    </source>
</evidence>
<dbReference type="AlphaFoldDB" id="A0AAV5WHU1"/>
<dbReference type="InterPro" id="IPR040911">
    <property type="entry name" value="Exostosin_GT47"/>
</dbReference>
<comment type="caution">
    <text evidence="11">The sequence shown here is derived from an EMBL/GenBank/DDBJ whole genome shotgun (WGS) entry which is preliminary data.</text>
</comment>
<reference evidence="11" key="1">
    <citation type="submission" date="2023-10" db="EMBL/GenBank/DDBJ databases">
        <title>Genome assembly of Pristionchus species.</title>
        <authorList>
            <person name="Yoshida K."/>
            <person name="Sommer R.J."/>
        </authorList>
    </citation>
    <scope>NUCLEOTIDE SEQUENCE</scope>
    <source>
        <strain evidence="11">RS5133</strain>
    </source>
</reference>
<dbReference type="InterPro" id="IPR029044">
    <property type="entry name" value="Nucleotide-diphossugar_trans"/>
</dbReference>
<evidence type="ECO:0000256" key="5">
    <source>
        <dbReference type="ARBA" id="ARBA00022824"/>
    </source>
</evidence>
<evidence type="ECO:0000256" key="8">
    <source>
        <dbReference type="ARBA" id="ARBA00023157"/>
    </source>
</evidence>
<dbReference type="InterPro" id="IPR015338">
    <property type="entry name" value="GT64_dom"/>
</dbReference>
<dbReference type="GO" id="GO:0005789">
    <property type="term" value="C:endoplasmic reticulum membrane"/>
    <property type="evidence" value="ECO:0007669"/>
    <property type="project" value="UniProtKB-SubCell"/>
</dbReference>
<dbReference type="GO" id="GO:0015012">
    <property type="term" value="P:heparan sulfate proteoglycan biosynthetic process"/>
    <property type="evidence" value="ECO:0007669"/>
    <property type="project" value="UniProtKB-ARBA"/>
</dbReference>
<accession>A0AAV5WHU1</accession>
<keyword evidence="4" id="KW-0812">Transmembrane</keyword>
<comment type="subcellular location">
    <subcellularLocation>
        <location evidence="1">Endoplasmic reticulum membrane</location>
        <topology evidence="1">Single-pass type II membrane protein</topology>
    </subcellularLocation>
</comment>
<keyword evidence="8" id="KW-1015">Disulfide bond</keyword>
<keyword evidence="7" id="KW-0472">Membrane</keyword>
<protein>
    <recommendedName>
        <fullName evidence="13">Glycosyl transferase 64 domain-containing protein</fullName>
    </recommendedName>
</protein>
<keyword evidence="3" id="KW-0808">Transferase</keyword>
<dbReference type="Gene3D" id="3.90.550.10">
    <property type="entry name" value="Spore Coat Polysaccharide Biosynthesis Protein SpsA, Chain A"/>
    <property type="match status" value="1"/>
</dbReference>
<evidence type="ECO:0000256" key="2">
    <source>
        <dbReference type="ARBA" id="ARBA00010271"/>
    </source>
</evidence>
<keyword evidence="12" id="KW-1185">Reference proteome</keyword>
<evidence type="ECO:0000256" key="1">
    <source>
        <dbReference type="ARBA" id="ARBA00004648"/>
    </source>
</evidence>
<feature type="domain" description="Glycosyl transferase 64" evidence="10">
    <location>
        <begin position="361"/>
        <end position="595"/>
    </location>
</feature>
<evidence type="ECO:0000313" key="12">
    <source>
        <dbReference type="Proteomes" id="UP001432322"/>
    </source>
</evidence>
<evidence type="ECO:0000313" key="11">
    <source>
        <dbReference type="EMBL" id="GMT30145.1"/>
    </source>
</evidence>
<dbReference type="PANTHER" id="PTHR48261:SF2">
    <property type="entry name" value="ACETYLGLUCOSAMINYLTRANSFERASE"/>
    <property type="match status" value="1"/>
</dbReference>
<dbReference type="GO" id="GO:0016757">
    <property type="term" value="F:glycosyltransferase activity"/>
    <property type="evidence" value="ECO:0007669"/>
    <property type="project" value="InterPro"/>
</dbReference>
<keyword evidence="5" id="KW-0256">Endoplasmic reticulum</keyword>
<dbReference type="EMBL" id="BTSY01000005">
    <property type="protein sequence ID" value="GMT30145.1"/>
    <property type="molecule type" value="Genomic_DNA"/>
</dbReference>
<feature type="domain" description="Exostosin GT47" evidence="9">
    <location>
        <begin position="124"/>
        <end position="216"/>
    </location>
</feature>
<dbReference type="Pfam" id="PF03016">
    <property type="entry name" value="Exostosin_GT47"/>
    <property type="match status" value="1"/>
</dbReference>
<evidence type="ECO:0000256" key="3">
    <source>
        <dbReference type="ARBA" id="ARBA00022679"/>
    </source>
</evidence>
<evidence type="ECO:0000256" key="6">
    <source>
        <dbReference type="ARBA" id="ARBA00022989"/>
    </source>
</evidence>
<feature type="non-terminal residue" evidence="11">
    <location>
        <position position="1"/>
    </location>
</feature>
<evidence type="ECO:0000259" key="9">
    <source>
        <dbReference type="Pfam" id="PF03016"/>
    </source>
</evidence>
<dbReference type="Pfam" id="PF09258">
    <property type="entry name" value="Glyco_transf_64"/>
    <property type="match status" value="1"/>
</dbReference>
<evidence type="ECO:0000256" key="4">
    <source>
        <dbReference type="ARBA" id="ARBA00022692"/>
    </source>
</evidence>
<dbReference type="Proteomes" id="UP001432322">
    <property type="component" value="Unassembled WGS sequence"/>
</dbReference>
<comment type="similarity">
    <text evidence="2">Belongs to the glycosyltransferase 47 family.</text>
</comment>
<organism evidence="11 12">
    <name type="scientific">Pristionchus fissidentatus</name>
    <dbReference type="NCBI Taxonomy" id="1538716"/>
    <lineage>
        <taxon>Eukaryota</taxon>
        <taxon>Metazoa</taxon>
        <taxon>Ecdysozoa</taxon>
        <taxon>Nematoda</taxon>
        <taxon>Chromadorea</taxon>
        <taxon>Rhabditida</taxon>
        <taxon>Rhabditina</taxon>
        <taxon>Diplogasteromorpha</taxon>
        <taxon>Diplogasteroidea</taxon>
        <taxon>Neodiplogasteridae</taxon>
        <taxon>Pristionchus</taxon>
    </lineage>
</organism>
<proteinExistence type="inferred from homology"/>
<gene>
    <name evidence="11" type="ORF">PFISCL1PPCAC_21442</name>
</gene>
<evidence type="ECO:0000256" key="7">
    <source>
        <dbReference type="ARBA" id="ARBA00023136"/>
    </source>
</evidence>
<dbReference type="PANTHER" id="PTHR48261">
    <property type="entry name" value="ACETYLGLUCOSAMINYLTRANSFERASE"/>
    <property type="match status" value="1"/>
</dbReference>
<name>A0AAV5WHU1_9BILA</name>
<dbReference type="InterPro" id="IPR004263">
    <property type="entry name" value="Exostosin"/>
</dbReference>